<dbReference type="PANTHER" id="PTHR22907">
    <property type="entry name" value="GH04558P"/>
    <property type="match status" value="1"/>
</dbReference>
<keyword evidence="5 10" id="KW-0732">Signal</keyword>
<feature type="transmembrane region" description="Helical" evidence="9">
    <location>
        <begin position="439"/>
        <end position="462"/>
    </location>
</feature>
<feature type="chain" id="PRO_5041427937" description="ZP domain-containing protein" evidence="10">
    <location>
        <begin position="18"/>
        <end position="474"/>
    </location>
</feature>
<feature type="non-terminal residue" evidence="12">
    <location>
        <position position="474"/>
    </location>
</feature>
<dbReference type="InterPro" id="IPR001507">
    <property type="entry name" value="ZP_dom"/>
</dbReference>
<comment type="subcellular location">
    <subcellularLocation>
        <location evidence="1">Cell membrane</location>
        <topology evidence="1">Single-pass type I membrane protein</topology>
    </subcellularLocation>
</comment>
<dbReference type="Pfam" id="PF25057">
    <property type="entry name" value="CUT_N"/>
    <property type="match status" value="1"/>
</dbReference>
<evidence type="ECO:0000256" key="3">
    <source>
        <dbReference type="ARBA" id="ARBA00022475"/>
    </source>
</evidence>
<dbReference type="SMART" id="SM00241">
    <property type="entry name" value="ZP"/>
    <property type="match status" value="1"/>
</dbReference>
<accession>A0AA36DHQ3</accession>
<protein>
    <recommendedName>
        <fullName evidence="11">ZP domain-containing protein</fullName>
    </recommendedName>
</protein>
<evidence type="ECO:0000256" key="9">
    <source>
        <dbReference type="SAM" id="Phobius"/>
    </source>
</evidence>
<dbReference type="EMBL" id="CATQJA010002709">
    <property type="protein sequence ID" value="CAJ0586751.1"/>
    <property type="molecule type" value="Genomic_DNA"/>
</dbReference>
<evidence type="ECO:0000256" key="5">
    <source>
        <dbReference type="ARBA" id="ARBA00022729"/>
    </source>
</evidence>
<evidence type="ECO:0000256" key="1">
    <source>
        <dbReference type="ARBA" id="ARBA00004251"/>
    </source>
</evidence>
<name>A0AA36DHQ3_9BILA</name>
<dbReference type="GO" id="GO:0042302">
    <property type="term" value="F:structural constituent of cuticle"/>
    <property type="evidence" value="ECO:0007669"/>
    <property type="project" value="UniProtKB-KW"/>
</dbReference>
<evidence type="ECO:0000313" key="13">
    <source>
        <dbReference type="Proteomes" id="UP001177023"/>
    </source>
</evidence>
<dbReference type="AlphaFoldDB" id="A0AA36DHQ3"/>
<keyword evidence="4 9" id="KW-0812">Transmembrane</keyword>
<evidence type="ECO:0000256" key="7">
    <source>
        <dbReference type="ARBA" id="ARBA00023136"/>
    </source>
</evidence>
<evidence type="ECO:0000256" key="8">
    <source>
        <dbReference type="SAM" id="MobiDB-lite"/>
    </source>
</evidence>
<dbReference type="InterPro" id="IPR056953">
    <property type="entry name" value="CUT_N"/>
</dbReference>
<sequence>MRIRIYLFLLLFTYCHAYLLENSVIGQPEVICDTDEIALRFRTQGPFGGKIFVKGFVSDQNCVKPGDQAVDQKFGIAFDQCGIRRERQINGVTIAATVIVSFHTIFITKVDRAYRISCFYMETSKTVRQQLDVSALTTQLLENQIVMPTCRYEILSGGPTGKVAQYARIGETVYHKWTCSSPLADVYCMRVHSCTVVDGQGGSPFSVLDENGCQVDESLLHNLDYIDDLSAGQEALAFKFADKSGLYFNCQIQLTLKDRQYGCSVSQPECTASYPDSDGDQIAVPASATEAENLDELGQGSPYEHQSGYTQRPNDVDSDASLDVSDQHHESGYTTKSPDPQDSSESYPIPPAMTGKDQPSHESPYFRGQKDIFEPEGAPFSAKAKRQKKDVVADFDLPQTSLVVFGLEDEEPVGEHSKDVDRSSAENGVNFACIRTSRVWLSVSIVVFVLLLLISGLLFVIWKQRTLIKEIYVQ</sequence>
<comment type="caution">
    <text evidence="12">The sequence shown here is derived from an EMBL/GenBank/DDBJ whole genome shotgun (WGS) entry which is preliminary data.</text>
</comment>
<dbReference type="Pfam" id="PF25301">
    <property type="entry name" value="CUT_C"/>
    <property type="match status" value="1"/>
</dbReference>
<feature type="region of interest" description="Disordered" evidence="8">
    <location>
        <begin position="297"/>
        <end position="368"/>
    </location>
</feature>
<dbReference type="InterPro" id="IPR057475">
    <property type="entry name" value="CUT_C"/>
</dbReference>
<organism evidence="12 13">
    <name type="scientific">Mesorhabditis spiculigera</name>
    <dbReference type="NCBI Taxonomy" id="96644"/>
    <lineage>
        <taxon>Eukaryota</taxon>
        <taxon>Metazoa</taxon>
        <taxon>Ecdysozoa</taxon>
        <taxon>Nematoda</taxon>
        <taxon>Chromadorea</taxon>
        <taxon>Rhabditida</taxon>
        <taxon>Rhabditina</taxon>
        <taxon>Rhabditomorpha</taxon>
        <taxon>Rhabditoidea</taxon>
        <taxon>Rhabditidae</taxon>
        <taxon>Mesorhabditinae</taxon>
        <taxon>Mesorhabditis</taxon>
    </lineage>
</organism>
<dbReference type="GO" id="GO:0005886">
    <property type="term" value="C:plasma membrane"/>
    <property type="evidence" value="ECO:0007669"/>
    <property type="project" value="UniProtKB-SubCell"/>
</dbReference>
<dbReference type="PANTHER" id="PTHR22907:SF57">
    <property type="entry name" value="CUTICLIN-4"/>
    <property type="match status" value="1"/>
</dbReference>
<evidence type="ECO:0000256" key="6">
    <source>
        <dbReference type="ARBA" id="ARBA00022989"/>
    </source>
</evidence>
<keyword evidence="6 9" id="KW-1133">Transmembrane helix</keyword>
<proteinExistence type="predicted"/>
<dbReference type="InterPro" id="IPR051962">
    <property type="entry name" value="Cuticlin"/>
</dbReference>
<feature type="compositionally biased region" description="Polar residues" evidence="8">
    <location>
        <begin position="332"/>
        <end position="346"/>
    </location>
</feature>
<gene>
    <name evidence="12" type="ORF">MSPICULIGERA_LOCUS24739</name>
</gene>
<feature type="domain" description="ZP" evidence="11">
    <location>
        <begin position="31"/>
        <end position="270"/>
    </location>
</feature>
<evidence type="ECO:0000313" key="12">
    <source>
        <dbReference type="EMBL" id="CAJ0586751.1"/>
    </source>
</evidence>
<dbReference type="Proteomes" id="UP001177023">
    <property type="component" value="Unassembled WGS sequence"/>
</dbReference>
<evidence type="ECO:0000256" key="4">
    <source>
        <dbReference type="ARBA" id="ARBA00022692"/>
    </source>
</evidence>
<evidence type="ECO:0000256" key="2">
    <source>
        <dbReference type="ARBA" id="ARBA00022460"/>
    </source>
</evidence>
<dbReference type="PROSITE" id="PS51034">
    <property type="entry name" value="ZP_2"/>
    <property type="match status" value="1"/>
</dbReference>
<feature type="signal peptide" evidence="10">
    <location>
        <begin position="1"/>
        <end position="17"/>
    </location>
</feature>
<keyword evidence="13" id="KW-1185">Reference proteome</keyword>
<evidence type="ECO:0000259" key="11">
    <source>
        <dbReference type="PROSITE" id="PS51034"/>
    </source>
</evidence>
<keyword evidence="2" id="KW-0193">Cuticle</keyword>
<reference evidence="12" key="1">
    <citation type="submission" date="2023-06" db="EMBL/GenBank/DDBJ databases">
        <authorList>
            <person name="Delattre M."/>
        </authorList>
    </citation>
    <scope>NUCLEOTIDE SEQUENCE</scope>
    <source>
        <strain evidence="12">AF72</strain>
    </source>
</reference>
<keyword evidence="7 9" id="KW-0472">Membrane</keyword>
<evidence type="ECO:0000256" key="10">
    <source>
        <dbReference type="SAM" id="SignalP"/>
    </source>
</evidence>
<keyword evidence="3" id="KW-1003">Cell membrane</keyword>